<gene>
    <name evidence="1" type="primary">slp</name>
    <name evidence="1" type="ordered locus">Minf_2010</name>
</gene>
<dbReference type="AlphaFoldDB" id="B3DYL6"/>
<dbReference type="KEGG" id="min:Minf_2010"/>
<protein>
    <submittedName>
        <fullName evidence="1">Starvation-inducible outer membrane lipoprotein</fullName>
    </submittedName>
</protein>
<dbReference type="PANTHER" id="PTHR37530:SF1">
    <property type="entry name" value="OUTER MEMBRANE PROTEIN SLP"/>
    <property type="match status" value="1"/>
</dbReference>
<organism evidence="1 2">
    <name type="scientific">Methylacidiphilum infernorum (isolate V4)</name>
    <name type="common">Methylokorus infernorum (strain V4)</name>
    <dbReference type="NCBI Taxonomy" id="481448"/>
    <lineage>
        <taxon>Bacteria</taxon>
        <taxon>Pseudomonadati</taxon>
        <taxon>Verrucomicrobiota</taxon>
        <taxon>Methylacidiphilae</taxon>
        <taxon>Methylacidiphilales</taxon>
        <taxon>Methylacidiphilaceae</taxon>
        <taxon>Methylacidiphilum (ex Ratnadevi et al. 2023)</taxon>
    </lineage>
</organism>
<name>B3DYL6_METI4</name>
<keyword evidence="1" id="KW-0449">Lipoprotein</keyword>
<dbReference type="InterPro" id="IPR004658">
    <property type="entry name" value="OMP_Slp"/>
</dbReference>
<proteinExistence type="predicted"/>
<evidence type="ECO:0000313" key="2">
    <source>
        <dbReference type="Proteomes" id="UP000009149"/>
    </source>
</evidence>
<reference evidence="1 2" key="1">
    <citation type="journal article" date="2008" name="Biol. Direct">
        <title>Complete genome sequence of the extremely acidophilic methanotroph isolate V4, Methylacidiphilum infernorum, a representative of the bacterial phylum Verrucomicrobia.</title>
        <authorList>
            <person name="Hou S."/>
            <person name="Makarova K.S."/>
            <person name="Saw J.H."/>
            <person name="Senin P."/>
            <person name="Ly B.V."/>
            <person name="Zhou Z."/>
            <person name="Ren Y."/>
            <person name="Wang J."/>
            <person name="Galperin M.Y."/>
            <person name="Omelchenko M.V."/>
            <person name="Wolf Y.I."/>
            <person name="Yutin N."/>
            <person name="Koonin E.V."/>
            <person name="Stott M.B."/>
            <person name="Mountain B.W."/>
            <person name="Crowe M.A."/>
            <person name="Smirnova A.V."/>
            <person name="Dunfield P.F."/>
            <person name="Feng L."/>
            <person name="Wang L."/>
            <person name="Alam M."/>
        </authorList>
    </citation>
    <scope>NUCLEOTIDE SEQUENCE [LARGE SCALE GENOMIC DNA]</scope>
    <source>
        <strain evidence="2">Isolate V4</strain>
    </source>
</reference>
<dbReference type="STRING" id="481448.Minf_2010"/>
<dbReference type="PANTHER" id="PTHR37530">
    <property type="entry name" value="OUTER MEMBRANE PROTEIN SLP"/>
    <property type="match status" value="1"/>
</dbReference>
<dbReference type="PIRSF" id="PIRSF004982">
    <property type="entry name" value="SlP"/>
    <property type="match status" value="1"/>
</dbReference>
<accession>B3DYL6</accession>
<dbReference type="OrthoDB" id="194425at2"/>
<dbReference type="Proteomes" id="UP000009149">
    <property type="component" value="Chromosome"/>
</dbReference>
<dbReference type="HOGENOM" id="CLU_100924_2_0_0"/>
<dbReference type="Pfam" id="PF03843">
    <property type="entry name" value="Slp"/>
    <property type="match status" value="1"/>
</dbReference>
<dbReference type="EMBL" id="CP000975">
    <property type="protein sequence ID" value="ACD84064.1"/>
    <property type="molecule type" value="Genomic_DNA"/>
</dbReference>
<evidence type="ECO:0000313" key="1">
    <source>
        <dbReference type="EMBL" id="ACD84064.1"/>
    </source>
</evidence>
<dbReference type="eggNOG" id="COG3065">
    <property type="taxonomic scope" value="Bacteria"/>
</dbReference>
<dbReference type="RefSeq" id="WP_012464346.1">
    <property type="nucleotide sequence ID" value="NC_010794.1"/>
</dbReference>
<sequence length="191" mass="21414">MNSPSLGFRILFLPVLLFGLISCSPFSSTVKKETRGQPSFSQLIRNPQAYKGRTVMFGGTIAQTKNLKNTTLIEVIQKPLDSSTDRPLDTDRSGGRFLIASKKFLDPSIYSKDRAVTVVGKVLGVQPGVIGKRSYAYPVIGATQIHLWSESYYYPGYYYPGYFWGPGWGWGWGPGWGWGWGPGWGWGWGWW</sequence>
<dbReference type="NCBIfam" id="TIGR00752">
    <property type="entry name" value="slp"/>
    <property type="match status" value="1"/>
</dbReference>
<dbReference type="GO" id="GO:0019867">
    <property type="term" value="C:outer membrane"/>
    <property type="evidence" value="ECO:0007669"/>
    <property type="project" value="InterPro"/>
</dbReference>